<dbReference type="GO" id="GO:0016757">
    <property type="term" value="F:glycosyltransferase activity"/>
    <property type="evidence" value="ECO:0007669"/>
    <property type="project" value="InterPro"/>
</dbReference>
<evidence type="ECO:0008006" key="4">
    <source>
        <dbReference type="Google" id="ProtNLM"/>
    </source>
</evidence>
<dbReference type="PANTHER" id="PTHR12526">
    <property type="entry name" value="GLYCOSYLTRANSFERASE"/>
    <property type="match status" value="1"/>
</dbReference>
<feature type="domain" description="Glycosyltransferase subfamily 4-like N-terminal" evidence="2">
    <location>
        <begin position="23"/>
        <end position="183"/>
    </location>
</feature>
<name>A0A0F9UF55_9ZZZZ</name>
<comment type="caution">
    <text evidence="3">The sequence shown here is derived from an EMBL/GenBank/DDBJ whole genome shotgun (WGS) entry which is preliminary data.</text>
</comment>
<dbReference type="PANTHER" id="PTHR12526:SF595">
    <property type="entry name" value="BLL5217 PROTEIN"/>
    <property type="match status" value="1"/>
</dbReference>
<evidence type="ECO:0000313" key="3">
    <source>
        <dbReference type="EMBL" id="KKN91825.1"/>
    </source>
</evidence>
<reference evidence="3" key="1">
    <citation type="journal article" date="2015" name="Nature">
        <title>Complex archaea that bridge the gap between prokaryotes and eukaryotes.</title>
        <authorList>
            <person name="Spang A."/>
            <person name="Saw J.H."/>
            <person name="Jorgensen S.L."/>
            <person name="Zaremba-Niedzwiedzka K."/>
            <person name="Martijn J."/>
            <person name="Lind A.E."/>
            <person name="van Eijk R."/>
            <person name="Schleper C."/>
            <person name="Guy L."/>
            <person name="Ettema T.J."/>
        </authorList>
    </citation>
    <scope>NUCLEOTIDE SEQUENCE</scope>
</reference>
<feature type="domain" description="Glycosyl transferase family 1" evidence="1">
    <location>
        <begin position="188"/>
        <end position="338"/>
    </location>
</feature>
<protein>
    <recommendedName>
        <fullName evidence="4">Glycosyl transferase family 1 domain-containing protein</fullName>
    </recommendedName>
</protein>
<dbReference type="EMBL" id="LAZR01000100">
    <property type="protein sequence ID" value="KKN91825.1"/>
    <property type="molecule type" value="Genomic_DNA"/>
</dbReference>
<gene>
    <name evidence="3" type="ORF">LCGC14_0215000</name>
</gene>
<dbReference type="Pfam" id="PF13439">
    <property type="entry name" value="Glyco_transf_4"/>
    <property type="match status" value="1"/>
</dbReference>
<dbReference type="CDD" id="cd03802">
    <property type="entry name" value="GT4_AviGT4-like"/>
    <property type="match status" value="1"/>
</dbReference>
<proteinExistence type="predicted"/>
<sequence length="362" mass="41515">MKPKKLKIAQLSTPFINVPPKTYGGTELVVYNLTKELVRRGHKVTLFATKNSKTSANLEYAFKKALGLGMMKNLLSGLAQKLSWAHALPSLYHAVLPFEKASQFDIIHNHFHYYGLFFSSLIKTPVLTTYHGDFATAERSRIEKLILEKYKKNFWTAISKSQKNQVKTKLNFLKVIYHGVPIENFPFSQEHQNYLAWLGRITKKKGLLEAIKVAKKTKNKLVIAGTVNPRDREYFRKEIKPKIDNKLIFFIGPVNYQKKVKLLKNAKALLYPISWEEPFGLVMIEALACGCPVIAFNQGSVPEIVKNNETGFIVKNTLEMAGAIKDIDKINRKKCRERVEKNFTIEKMVDGYEKVYQEILSR</sequence>
<dbReference type="InterPro" id="IPR028098">
    <property type="entry name" value="Glyco_trans_4-like_N"/>
</dbReference>
<dbReference type="AlphaFoldDB" id="A0A0F9UF55"/>
<dbReference type="Pfam" id="PF00534">
    <property type="entry name" value="Glycos_transf_1"/>
    <property type="match status" value="1"/>
</dbReference>
<dbReference type="Gene3D" id="3.40.50.2000">
    <property type="entry name" value="Glycogen Phosphorylase B"/>
    <property type="match status" value="2"/>
</dbReference>
<evidence type="ECO:0000259" key="2">
    <source>
        <dbReference type="Pfam" id="PF13439"/>
    </source>
</evidence>
<dbReference type="SUPFAM" id="SSF53756">
    <property type="entry name" value="UDP-Glycosyltransferase/glycogen phosphorylase"/>
    <property type="match status" value="1"/>
</dbReference>
<organism evidence="3">
    <name type="scientific">marine sediment metagenome</name>
    <dbReference type="NCBI Taxonomy" id="412755"/>
    <lineage>
        <taxon>unclassified sequences</taxon>
        <taxon>metagenomes</taxon>
        <taxon>ecological metagenomes</taxon>
    </lineage>
</organism>
<evidence type="ECO:0000259" key="1">
    <source>
        <dbReference type="Pfam" id="PF00534"/>
    </source>
</evidence>
<accession>A0A0F9UF55</accession>
<dbReference type="InterPro" id="IPR001296">
    <property type="entry name" value="Glyco_trans_1"/>
</dbReference>